<name>A0A6L8MQJ6_9BURK</name>
<reference evidence="1 2" key="1">
    <citation type="submission" date="2019-12" db="EMBL/GenBank/DDBJ databases">
        <title>Novel species isolated from a subtropical stream in China.</title>
        <authorList>
            <person name="Lu H."/>
        </authorList>
    </citation>
    <scope>NUCLEOTIDE SEQUENCE [LARGE SCALE GENOMIC DNA]</scope>
    <source>
        <strain evidence="1 2">FT50W</strain>
    </source>
</reference>
<accession>A0A6L8MQJ6</accession>
<comment type="caution">
    <text evidence="1">The sequence shown here is derived from an EMBL/GenBank/DDBJ whole genome shotgun (WGS) entry which is preliminary data.</text>
</comment>
<dbReference type="AlphaFoldDB" id="A0A6L8MQJ6"/>
<gene>
    <name evidence="1" type="ORF">GTP44_19445</name>
</gene>
<evidence type="ECO:0008006" key="3">
    <source>
        <dbReference type="Google" id="ProtNLM"/>
    </source>
</evidence>
<dbReference type="EMBL" id="WWCP01000027">
    <property type="protein sequence ID" value="MYM84115.1"/>
    <property type="molecule type" value="Genomic_DNA"/>
</dbReference>
<dbReference type="RefSeq" id="WP_161020708.1">
    <property type="nucleotide sequence ID" value="NZ_WWCP01000027.1"/>
</dbReference>
<proteinExistence type="predicted"/>
<protein>
    <recommendedName>
        <fullName evidence="3">DUF1837 domain-containing protein</fullName>
    </recommendedName>
</protein>
<evidence type="ECO:0000313" key="1">
    <source>
        <dbReference type="EMBL" id="MYM84115.1"/>
    </source>
</evidence>
<evidence type="ECO:0000313" key="2">
    <source>
        <dbReference type="Proteomes" id="UP000474565"/>
    </source>
</evidence>
<dbReference type="Proteomes" id="UP000474565">
    <property type="component" value="Unassembled WGS sequence"/>
</dbReference>
<organism evidence="1 2">
    <name type="scientific">Duganella lactea</name>
    <dbReference type="NCBI Taxonomy" id="2692173"/>
    <lineage>
        <taxon>Bacteria</taxon>
        <taxon>Pseudomonadati</taxon>
        <taxon>Pseudomonadota</taxon>
        <taxon>Betaproteobacteria</taxon>
        <taxon>Burkholderiales</taxon>
        <taxon>Oxalobacteraceae</taxon>
        <taxon>Telluria group</taxon>
        <taxon>Duganella</taxon>
    </lineage>
</organism>
<sequence length="241" mass="26946">MKITFSPPQDDAVWGCTYQHVTSSAADKNIKLCFVEVKDLHAFATALVEVVLDNSWITNLDDRYRRAYSKTVSQTAAKLVNTFNKTASGGNVESDFGETMVSMGSSRALEMLFTHLRIPLAELWKPQISQNGGFDFHTTCLEKFINFGEAKYSSSANPYTDAISQAQDFLNDDKHLRDAPDLENLVDKQSMSYLDKDDFGVIAAFSVNAQKPELILANAFLAAQEMMKVKKIKNFYLVGVR</sequence>